<protein>
    <submittedName>
        <fullName evidence="2">Uncharacterized protein</fullName>
    </submittedName>
</protein>
<keyword evidence="1" id="KW-0812">Transmembrane</keyword>
<evidence type="ECO:0000313" key="2">
    <source>
        <dbReference type="EMBL" id="KPQ32255.1"/>
    </source>
</evidence>
<feature type="transmembrane region" description="Helical" evidence="1">
    <location>
        <begin position="69"/>
        <end position="86"/>
    </location>
</feature>
<proteinExistence type="predicted"/>
<organism evidence="2 3">
    <name type="scientific">Phormidesmis priestleyi Ana</name>
    <dbReference type="NCBI Taxonomy" id="1666911"/>
    <lineage>
        <taxon>Bacteria</taxon>
        <taxon>Bacillati</taxon>
        <taxon>Cyanobacteriota</taxon>
        <taxon>Cyanophyceae</taxon>
        <taxon>Leptolyngbyales</taxon>
        <taxon>Leptolyngbyaceae</taxon>
        <taxon>Phormidesmis</taxon>
    </lineage>
</organism>
<name>A0A0P8D826_9CYAN</name>
<feature type="transmembrane region" description="Helical" evidence="1">
    <location>
        <begin position="106"/>
        <end position="125"/>
    </location>
</feature>
<gene>
    <name evidence="2" type="ORF">HLUCCA11_21890</name>
</gene>
<keyword evidence="1" id="KW-1133">Transmembrane helix</keyword>
<sequence length="135" mass="15091">MTNTVRWAITLLMGATLFRTQTVLFLPTVEMFGGSAPNGWLGPWLSDVTLGFILPVMLFLFWTQRGIRVWGVLVVYNAVGAFDYSQGLITQYVSPMPAEMASPATVYAGIGVFMVLQLIALWLLFRRDVVAHFKQ</sequence>
<comment type="caution">
    <text evidence="2">The sequence shown here is derived from an EMBL/GenBank/DDBJ whole genome shotgun (WGS) entry which is preliminary data.</text>
</comment>
<keyword evidence="1" id="KW-0472">Membrane</keyword>
<evidence type="ECO:0000256" key="1">
    <source>
        <dbReference type="SAM" id="Phobius"/>
    </source>
</evidence>
<evidence type="ECO:0000313" key="3">
    <source>
        <dbReference type="Proteomes" id="UP000050465"/>
    </source>
</evidence>
<dbReference type="PATRIC" id="fig|1666911.3.peg.3961"/>
<reference evidence="2 3" key="1">
    <citation type="submission" date="2015-09" db="EMBL/GenBank/DDBJ databases">
        <title>Identification and resolution of microdiversity through metagenomic sequencing of parallel consortia.</title>
        <authorList>
            <person name="Nelson W.C."/>
            <person name="Romine M.F."/>
            <person name="Lindemann S.R."/>
        </authorList>
    </citation>
    <scope>NUCLEOTIDE SEQUENCE [LARGE SCALE GENOMIC DNA]</scope>
    <source>
        <strain evidence="2">Ana</strain>
    </source>
</reference>
<dbReference type="Proteomes" id="UP000050465">
    <property type="component" value="Unassembled WGS sequence"/>
</dbReference>
<dbReference type="STRING" id="1666911.HLUCCA11_21890"/>
<accession>A0A0P8D826</accession>
<dbReference type="AlphaFoldDB" id="A0A0P8D826"/>
<feature type="transmembrane region" description="Helical" evidence="1">
    <location>
        <begin position="41"/>
        <end position="62"/>
    </location>
</feature>
<dbReference type="EMBL" id="LJZR01000063">
    <property type="protein sequence ID" value="KPQ32255.1"/>
    <property type="molecule type" value="Genomic_DNA"/>
</dbReference>